<dbReference type="Proteomes" id="UP000606974">
    <property type="component" value="Unassembled WGS sequence"/>
</dbReference>
<comment type="caution">
    <text evidence="1">The sequence shown here is derived from an EMBL/GenBank/DDBJ whole genome shotgun (WGS) entry which is preliminary data.</text>
</comment>
<dbReference type="EMBL" id="JAACFV010000069">
    <property type="protein sequence ID" value="KAF7507426.1"/>
    <property type="molecule type" value="Genomic_DNA"/>
</dbReference>
<dbReference type="AlphaFoldDB" id="A0A8H7AI05"/>
<protein>
    <submittedName>
        <fullName evidence="1">Uncharacterized protein</fullName>
    </submittedName>
</protein>
<name>A0A8H7AI05_9EURO</name>
<evidence type="ECO:0000313" key="2">
    <source>
        <dbReference type="Proteomes" id="UP000606974"/>
    </source>
</evidence>
<reference evidence="1" key="1">
    <citation type="submission" date="2020-02" db="EMBL/GenBank/DDBJ databases">
        <authorList>
            <person name="Palmer J.M."/>
        </authorList>
    </citation>
    <scope>NUCLEOTIDE SEQUENCE</scope>
    <source>
        <strain evidence="1">EPUS1.4</strain>
        <tissue evidence="1">Thallus</tissue>
    </source>
</reference>
<organism evidence="1 2">
    <name type="scientific">Endocarpon pusillum</name>
    <dbReference type="NCBI Taxonomy" id="364733"/>
    <lineage>
        <taxon>Eukaryota</taxon>
        <taxon>Fungi</taxon>
        <taxon>Dikarya</taxon>
        <taxon>Ascomycota</taxon>
        <taxon>Pezizomycotina</taxon>
        <taxon>Eurotiomycetes</taxon>
        <taxon>Chaetothyriomycetidae</taxon>
        <taxon>Verrucariales</taxon>
        <taxon>Verrucariaceae</taxon>
        <taxon>Endocarpon</taxon>
    </lineage>
</organism>
<keyword evidence="2" id="KW-1185">Reference proteome</keyword>
<accession>A0A8H7AI05</accession>
<sequence>MQILNSSLFKLRPWENDSKLLLAGWDQDTLECAVVINHSTVPSQHPVISWQFPSFQDSKTAVRNLCC</sequence>
<proteinExistence type="predicted"/>
<evidence type="ECO:0000313" key="1">
    <source>
        <dbReference type="EMBL" id="KAF7507426.1"/>
    </source>
</evidence>
<gene>
    <name evidence="1" type="ORF">GJ744_010485</name>
</gene>